<accession>A0AA97MEP3</accession>
<evidence type="ECO:0000256" key="16">
    <source>
        <dbReference type="ARBA" id="ARBA00023136"/>
    </source>
</evidence>
<evidence type="ECO:0000256" key="6">
    <source>
        <dbReference type="ARBA" id="ARBA00022553"/>
    </source>
</evidence>
<evidence type="ECO:0000256" key="12">
    <source>
        <dbReference type="ARBA" id="ARBA00022949"/>
    </source>
</evidence>
<keyword evidence="7" id="KW-0254">Endocytosis</keyword>
<dbReference type="InterPro" id="IPR035771">
    <property type="entry name" value="CIN85_SH3_2"/>
</dbReference>
<dbReference type="SUPFAM" id="SSF50044">
    <property type="entry name" value="SH3-domain"/>
    <property type="match status" value="3"/>
</dbReference>
<evidence type="ECO:0000256" key="8">
    <source>
        <dbReference type="ARBA" id="ARBA00022599"/>
    </source>
</evidence>
<evidence type="ECO:0000256" key="11">
    <source>
        <dbReference type="ARBA" id="ARBA00022843"/>
    </source>
</evidence>
<feature type="compositionally biased region" description="Polar residues" evidence="22">
    <location>
        <begin position="530"/>
        <end position="542"/>
    </location>
</feature>
<dbReference type="GO" id="GO:0006897">
    <property type="term" value="P:endocytosis"/>
    <property type="evidence" value="ECO:0007669"/>
    <property type="project" value="UniProtKB-KW"/>
</dbReference>
<evidence type="ECO:0000256" key="21">
    <source>
        <dbReference type="PROSITE-ProRule" id="PRU00192"/>
    </source>
</evidence>
<organism evidence="24">
    <name type="scientific">Menura novaehollandiae</name>
    <name type="common">superb lyrebird</name>
    <dbReference type="NCBI Taxonomy" id="47692"/>
    <lineage>
        <taxon>Eukaryota</taxon>
        <taxon>Metazoa</taxon>
        <taxon>Chordata</taxon>
        <taxon>Craniata</taxon>
        <taxon>Vertebrata</taxon>
        <taxon>Euteleostomi</taxon>
        <taxon>Archelosauria</taxon>
        <taxon>Archosauria</taxon>
        <taxon>Dinosauria</taxon>
        <taxon>Saurischia</taxon>
        <taxon>Theropoda</taxon>
        <taxon>Coelurosauria</taxon>
        <taxon>Aves</taxon>
        <taxon>Neognathae</taxon>
        <taxon>Neoaves</taxon>
        <taxon>Telluraves</taxon>
        <taxon>Australaves</taxon>
        <taxon>Passeriformes</taxon>
        <taxon>Menuridae</taxon>
        <taxon>Menura</taxon>
    </lineage>
</organism>
<evidence type="ECO:0000256" key="22">
    <source>
        <dbReference type="SAM" id="MobiDB-lite"/>
    </source>
</evidence>
<gene>
    <name evidence="24" type="primary">Sh3kbp1</name>
    <name evidence="24" type="ORF">MENNOV_R02037</name>
</gene>
<keyword evidence="8" id="KW-0771">Synaptosome</keyword>
<evidence type="ECO:0000256" key="15">
    <source>
        <dbReference type="ARBA" id="ARBA00023054"/>
    </source>
</evidence>
<dbReference type="Gene3D" id="2.30.30.40">
    <property type="entry name" value="SH3 Domains"/>
    <property type="match status" value="3"/>
</dbReference>
<evidence type="ECO:0000256" key="7">
    <source>
        <dbReference type="ARBA" id="ARBA00022583"/>
    </source>
</evidence>
<keyword evidence="17" id="KW-0206">Cytoskeleton</keyword>
<keyword evidence="12" id="KW-0965">Cell junction</keyword>
<dbReference type="EMBL" id="VWPS01000078">
    <property type="protein sequence ID" value="NXE90331.1"/>
    <property type="molecule type" value="Genomic_DNA"/>
</dbReference>
<keyword evidence="15" id="KW-0175">Coiled coil</keyword>
<comment type="caution">
    <text evidence="24">The sequence shown here is derived from an EMBL/GenBank/DDBJ whole genome shotgun (WGS) entry which is preliminary data.</text>
</comment>
<evidence type="ECO:0000256" key="10">
    <source>
        <dbReference type="ARBA" id="ARBA00022737"/>
    </source>
</evidence>
<keyword evidence="9" id="KW-0053">Apoptosis</keyword>
<evidence type="ECO:0000256" key="4">
    <source>
        <dbReference type="ARBA" id="ARBA00022443"/>
    </source>
</evidence>
<dbReference type="PANTHER" id="PTHR14167:SF6">
    <property type="entry name" value="SH3 DOMAIN-CONTAINING KINASE-BINDING PROTEIN 1"/>
    <property type="match status" value="1"/>
</dbReference>
<feature type="compositionally biased region" description="Polar residues" evidence="22">
    <location>
        <begin position="187"/>
        <end position="202"/>
    </location>
</feature>
<reference evidence="24" key="1">
    <citation type="submission" date="2022-12" db="EMBL/GenBank/DDBJ databases">
        <title>Bird 10,000 Genomes (B10K) Project - Family phase.</title>
        <authorList>
            <person name="Zhang G."/>
        </authorList>
    </citation>
    <scope>NUCLEOTIDE SEQUENCE</scope>
    <source>
        <strain evidence="24">B10K-CU-030-46</strain>
        <tissue evidence="24">Muscle</tissue>
    </source>
</reference>
<feature type="compositionally biased region" description="Basic and acidic residues" evidence="22">
    <location>
        <begin position="512"/>
        <end position="526"/>
    </location>
</feature>
<dbReference type="PROSITE" id="PS50002">
    <property type="entry name" value="SH3"/>
    <property type="match status" value="3"/>
</dbReference>
<dbReference type="CDD" id="cd12052">
    <property type="entry name" value="SH3_CIN85_1"/>
    <property type="match status" value="1"/>
</dbReference>
<dbReference type="GO" id="GO:0045202">
    <property type="term" value="C:synapse"/>
    <property type="evidence" value="ECO:0007669"/>
    <property type="project" value="UniProtKB-SubCell"/>
</dbReference>
<dbReference type="GO" id="GO:0017124">
    <property type="term" value="F:SH3 domain binding"/>
    <property type="evidence" value="ECO:0007669"/>
    <property type="project" value="UniProtKB-KW"/>
</dbReference>
<feature type="domain" description="SH3" evidence="23">
    <location>
        <begin position="99"/>
        <end position="158"/>
    </location>
</feature>
<evidence type="ECO:0000256" key="17">
    <source>
        <dbReference type="ARBA" id="ARBA00023212"/>
    </source>
</evidence>
<feature type="non-terminal residue" evidence="24">
    <location>
        <position position="1"/>
    </location>
</feature>
<keyword evidence="18" id="KW-0968">Cytoplasmic vesicle</keyword>
<dbReference type="PANTHER" id="PTHR14167">
    <property type="entry name" value="SH3 DOMAIN-CONTAINING"/>
    <property type="match status" value="1"/>
</dbReference>
<dbReference type="GO" id="GO:0016477">
    <property type="term" value="P:cell migration"/>
    <property type="evidence" value="ECO:0007669"/>
    <property type="project" value="TreeGrafter"/>
</dbReference>
<evidence type="ECO:0000256" key="2">
    <source>
        <dbReference type="ARBA" id="ARBA00004246"/>
    </source>
</evidence>
<dbReference type="InterPro" id="IPR050384">
    <property type="entry name" value="Endophilin_SH3RF"/>
</dbReference>
<feature type="compositionally biased region" description="Basic and acidic residues" evidence="22">
    <location>
        <begin position="60"/>
        <end position="74"/>
    </location>
</feature>
<feature type="compositionally biased region" description="Basic and acidic residues" evidence="22">
    <location>
        <begin position="349"/>
        <end position="384"/>
    </location>
</feature>
<feature type="non-terminal residue" evidence="24">
    <location>
        <position position="626"/>
    </location>
</feature>
<feature type="domain" description="SH3" evidence="23">
    <location>
        <begin position="1"/>
        <end position="58"/>
    </location>
</feature>
<dbReference type="SMART" id="SM00326">
    <property type="entry name" value="SH3"/>
    <property type="match status" value="3"/>
</dbReference>
<dbReference type="Pfam" id="PF14604">
    <property type="entry name" value="SH3_9"/>
    <property type="match status" value="3"/>
</dbReference>
<feature type="region of interest" description="Disordered" evidence="22">
    <location>
        <begin position="170"/>
        <end position="202"/>
    </location>
</feature>
<evidence type="ECO:0000256" key="3">
    <source>
        <dbReference type="ARBA" id="ARBA00004284"/>
    </source>
</evidence>
<proteinExistence type="predicted"/>
<dbReference type="FunFam" id="2.30.30.40:FF:000094">
    <property type="entry name" value="SH3 domain-containing kinase-binding protein 1"/>
    <property type="match status" value="1"/>
</dbReference>
<dbReference type="GO" id="GO:0005925">
    <property type="term" value="C:focal adhesion"/>
    <property type="evidence" value="ECO:0007669"/>
    <property type="project" value="UniProtKB-SubCell"/>
</dbReference>
<feature type="region of interest" description="Disordered" evidence="22">
    <location>
        <begin position="60"/>
        <end position="79"/>
    </location>
</feature>
<comment type="subcellular location">
    <subcellularLocation>
        <location evidence="2">Cell junction</location>
        <location evidence="2">Focal adhesion</location>
    </subcellularLocation>
    <subcellularLocation>
        <location evidence="1">Cytoplasm</location>
        <location evidence="1">Cytoskeleton</location>
    </subcellularLocation>
    <subcellularLocation>
        <location evidence="3">Cytoplasmic vesicle membrane</location>
        <topology evidence="3">Peripheral membrane protein</topology>
    </subcellularLocation>
    <subcellularLocation>
        <location evidence="19">Synapse</location>
        <location evidence="19">Synaptosome</location>
    </subcellularLocation>
</comment>
<protein>
    <recommendedName>
        <fullName evidence="20">SH3 domain-containing kinase-binding protein 1</fullName>
    </recommendedName>
</protein>
<dbReference type="FunFam" id="2.30.30.40:FF:000089">
    <property type="entry name" value="SH3 domain-containing kinase-binding protein 1"/>
    <property type="match status" value="1"/>
</dbReference>
<evidence type="ECO:0000256" key="9">
    <source>
        <dbReference type="ARBA" id="ARBA00022703"/>
    </source>
</evidence>
<feature type="compositionally biased region" description="Low complexity" evidence="22">
    <location>
        <begin position="486"/>
        <end position="505"/>
    </location>
</feature>
<feature type="domain" description="SH3" evidence="23">
    <location>
        <begin position="263"/>
        <end position="324"/>
    </location>
</feature>
<dbReference type="Proteomes" id="UP000521578">
    <property type="component" value="Unassembled WGS sequence"/>
</dbReference>
<dbReference type="CDD" id="cd12055">
    <property type="entry name" value="SH3_CIN85_2"/>
    <property type="match status" value="1"/>
</dbReference>
<dbReference type="InterPro" id="IPR035772">
    <property type="entry name" value="CIN85_SH3_3"/>
</dbReference>
<dbReference type="InterPro" id="IPR036028">
    <property type="entry name" value="SH3-like_dom_sf"/>
</dbReference>
<evidence type="ECO:0000259" key="23">
    <source>
        <dbReference type="PROSITE" id="PS50002"/>
    </source>
</evidence>
<evidence type="ECO:0000256" key="20">
    <source>
        <dbReference type="ARBA" id="ARBA00074272"/>
    </source>
</evidence>
<dbReference type="InterPro" id="IPR001452">
    <property type="entry name" value="SH3_domain"/>
</dbReference>
<evidence type="ECO:0000256" key="1">
    <source>
        <dbReference type="ARBA" id="ARBA00004245"/>
    </source>
</evidence>
<keyword evidence="4 21" id="KW-0728">SH3 domain</keyword>
<sequence>LVEAIVEFDYKAQHDDELTITVGDIITNIKKDDGGWWEGQLKGRRGLFPDNFVREIKKDMKKENTANKPPEKPINEVSNGSPLLLSETIIRTNKKGERNRRRRCQVAFSYMPQNEDELELKVGDIIEVVGEVEEGWWEGILNGKTGMFPSNFIKELSDSDDVGIAQEEQVKTSLKDATGSESDGGDSCSTKSEGANGGTTIQPKKVKGVGFGDIFKDKPIKLRPRSIEVENDFLPVDKSVGKKLPPATATQEPTKIEVDSRTKNKEYCKVIFPYEAQNDDELTIREGDVVTLISKDCIDVGWWEGELNGRRGVFPDNFVKLLPSDFEKERPKKPPPPSAPVIKQGSGTTDRKHEIKKIPPERPECLPNRTEEKERSEREQKQLDLQKPSVPAIPPKKPRPPKASAVNRPGTLPPRRPERPVVPVTHARSDSPKVELVGSTVSGTLEKDSSERSNDIDLEGFDSVIPIAEKLNHPTTTRPKATGRRPPSQSLTSSSLSSPDFFDSPSPEDEKEEHVSITHKTLEVSRKSRTVTISQVSDNKTSLPPKPGGLASGSNVQPSLSPSPSPGFHSIAMGTTGHRSNSPSLFGTEGKPKTEHLSQGQTALEELRTQIRELRTIIETMKDQQK</sequence>
<evidence type="ECO:0000256" key="14">
    <source>
        <dbReference type="ARBA" id="ARBA00023036"/>
    </source>
</evidence>
<dbReference type="GO" id="GO:0030659">
    <property type="term" value="C:cytoplasmic vesicle membrane"/>
    <property type="evidence" value="ECO:0007669"/>
    <property type="project" value="UniProtKB-SubCell"/>
</dbReference>
<dbReference type="InterPro" id="IPR035770">
    <property type="entry name" value="CIN85_SH3_1"/>
</dbReference>
<dbReference type="GO" id="GO:0006915">
    <property type="term" value="P:apoptotic process"/>
    <property type="evidence" value="ECO:0007669"/>
    <property type="project" value="UniProtKB-KW"/>
</dbReference>
<dbReference type="FunFam" id="2.30.30.40:FF:000112">
    <property type="entry name" value="SH3 domain-containing kinase-binding protein 1"/>
    <property type="match status" value="1"/>
</dbReference>
<feature type="compositionally biased region" description="Polar residues" evidence="22">
    <location>
        <begin position="552"/>
        <end position="562"/>
    </location>
</feature>
<keyword evidence="5" id="KW-0963">Cytoplasm</keyword>
<keyword evidence="25" id="KW-1185">Reference proteome</keyword>
<evidence type="ECO:0000313" key="25">
    <source>
        <dbReference type="Proteomes" id="UP000521578"/>
    </source>
</evidence>
<dbReference type="PRINTS" id="PR00499">
    <property type="entry name" value="P67PHOX"/>
</dbReference>
<evidence type="ECO:0000256" key="19">
    <source>
        <dbReference type="ARBA" id="ARBA00034102"/>
    </source>
</evidence>
<keyword evidence="16" id="KW-0472">Membrane</keyword>
<evidence type="ECO:0000256" key="5">
    <source>
        <dbReference type="ARBA" id="ARBA00022490"/>
    </source>
</evidence>
<dbReference type="GO" id="GO:0007015">
    <property type="term" value="P:actin filament organization"/>
    <property type="evidence" value="ECO:0007669"/>
    <property type="project" value="TreeGrafter"/>
</dbReference>
<keyword evidence="14" id="KW-0729">SH3-binding</keyword>
<keyword evidence="11" id="KW-0832">Ubl conjugation</keyword>
<feature type="compositionally biased region" description="Basic and acidic residues" evidence="22">
    <location>
        <begin position="445"/>
        <end position="455"/>
    </location>
</feature>
<evidence type="ECO:0000313" key="24">
    <source>
        <dbReference type="EMBL" id="NXE90331.1"/>
    </source>
</evidence>
<keyword evidence="10" id="KW-0677">Repeat</keyword>
<keyword evidence="13" id="KW-0770">Synapse</keyword>
<evidence type="ECO:0000256" key="18">
    <source>
        <dbReference type="ARBA" id="ARBA00023329"/>
    </source>
</evidence>
<dbReference type="CDD" id="cd12057">
    <property type="entry name" value="SH3_CIN85_3"/>
    <property type="match status" value="1"/>
</dbReference>
<dbReference type="GO" id="GO:0005856">
    <property type="term" value="C:cytoskeleton"/>
    <property type="evidence" value="ECO:0007669"/>
    <property type="project" value="UniProtKB-SubCell"/>
</dbReference>
<dbReference type="AlphaFoldDB" id="A0AA97MEP3"/>
<keyword evidence="6" id="KW-0597">Phosphoprotein</keyword>
<feature type="region of interest" description="Disordered" evidence="22">
    <location>
        <begin position="326"/>
        <end position="602"/>
    </location>
</feature>
<name>A0AA97MEP3_9PASS</name>
<evidence type="ECO:0000256" key="13">
    <source>
        <dbReference type="ARBA" id="ARBA00023018"/>
    </source>
</evidence>
<dbReference type="PRINTS" id="PR00452">
    <property type="entry name" value="SH3DOMAIN"/>
</dbReference>
<dbReference type="GO" id="GO:0043005">
    <property type="term" value="C:neuron projection"/>
    <property type="evidence" value="ECO:0007669"/>
    <property type="project" value="UniProtKB-KW"/>
</dbReference>